<name>A0A346TI06_9HEMI</name>
<dbReference type="InterPro" id="IPR005055">
    <property type="entry name" value="A10/PebIII"/>
</dbReference>
<organism evidence="2">
    <name type="scientific">Cyrtorhinus lividipennis</name>
    <dbReference type="NCBI Taxonomy" id="1032904"/>
    <lineage>
        <taxon>Eukaryota</taxon>
        <taxon>Metazoa</taxon>
        <taxon>Ecdysozoa</taxon>
        <taxon>Arthropoda</taxon>
        <taxon>Hexapoda</taxon>
        <taxon>Insecta</taxon>
        <taxon>Pterygota</taxon>
        <taxon>Neoptera</taxon>
        <taxon>Paraneoptera</taxon>
        <taxon>Hemiptera</taxon>
        <taxon>Heteroptera</taxon>
        <taxon>Panheteroptera</taxon>
        <taxon>Cimicomorpha</taxon>
        <taxon>Miridae</taxon>
        <taxon>Orthotylini</taxon>
        <taxon>Cyrtorhinus</taxon>
    </lineage>
</organism>
<dbReference type="PANTHER" id="PTHR11257:SF12">
    <property type="entry name" value="EJACULATORY BULB-SPECIFIC PROTEIN 3-RELATED"/>
    <property type="match status" value="1"/>
</dbReference>
<protein>
    <submittedName>
        <fullName evidence="2">Chemosensory protein 10</fullName>
    </submittedName>
</protein>
<proteinExistence type="evidence at transcript level"/>
<reference evidence="2" key="2">
    <citation type="submission" date="2018-01" db="EMBL/GenBank/DDBJ databases">
        <authorList>
            <person name="Gaut B.S."/>
            <person name="Morton B.R."/>
            <person name="Clegg M.T."/>
            <person name="Duvall M.R."/>
        </authorList>
    </citation>
    <scope>NUCLEOTIDE SEQUENCE</scope>
</reference>
<dbReference type="Gene3D" id="1.10.2080.10">
    <property type="entry name" value="Insect odorant-binding protein A10/Ejaculatory bulb-specific protein 3"/>
    <property type="match status" value="1"/>
</dbReference>
<dbReference type="Pfam" id="PF03392">
    <property type="entry name" value="OS-D"/>
    <property type="match status" value="1"/>
</dbReference>
<feature type="signal peptide" evidence="1">
    <location>
        <begin position="1"/>
        <end position="17"/>
    </location>
</feature>
<feature type="chain" id="PRO_5016806827" evidence="1">
    <location>
        <begin position="18"/>
        <end position="120"/>
    </location>
</feature>
<dbReference type="EMBL" id="MG751821">
    <property type="protein sequence ID" value="AXU25089.1"/>
    <property type="molecule type" value="mRNA"/>
</dbReference>
<evidence type="ECO:0000313" key="2">
    <source>
        <dbReference type="EMBL" id="AXU25089.1"/>
    </source>
</evidence>
<keyword evidence="1" id="KW-0732">Signal</keyword>
<accession>A0A346TI06</accession>
<dbReference type="InterPro" id="IPR036682">
    <property type="entry name" value="OS_D_A10/PebIII_sf"/>
</dbReference>
<sequence length="120" mass="13609">MKFVILLVVASIAMCLGEDKYSDEYDSVDLDEVLNNKRLYANYISCILGKGKCSADAKYLKETIPDALQTGCTKCSEVQKKRVGKMLKFVKENHSDDYSSLLEKYDPEGQYKDLYKDLVA</sequence>
<evidence type="ECO:0000256" key="1">
    <source>
        <dbReference type="SAM" id="SignalP"/>
    </source>
</evidence>
<reference evidence="2" key="1">
    <citation type="journal article" date="2018" name="Sci. Rep.">
        <title>Identification and expression analysis of putative chemoreception genes from Cyrtorhinus lividipennis (Hemiptera: Miridae) antennal transcriptome.</title>
        <authorList>
            <person name="Wang G.Y."/>
            <person name="Zhu J.L."/>
            <person name="Zhou W.W."/>
            <person name="Liu S."/>
            <person name="Khairul Q.M."/>
            <person name="Ansari N.A."/>
            <person name="Zhu Z.R."/>
        </authorList>
    </citation>
    <scope>NUCLEOTIDE SEQUENCE</scope>
</reference>
<dbReference type="AlphaFoldDB" id="A0A346TI06"/>
<dbReference type="SUPFAM" id="SSF100910">
    <property type="entry name" value="Chemosensory protein Csp2"/>
    <property type="match status" value="1"/>
</dbReference>
<dbReference type="PANTHER" id="PTHR11257">
    <property type="entry name" value="CHEMOSENSORY PROTEIN-RELATED"/>
    <property type="match status" value="1"/>
</dbReference>